<gene>
    <name evidence="1" type="ORF">GCM10009416_00150</name>
</gene>
<organism evidence="1 2">
    <name type="scientific">Craurococcus roseus</name>
    <dbReference type="NCBI Taxonomy" id="77585"/>
    <lineage>
        <taxon>Bacteria</taxon>
        <taxon>Pseudomonadati</taxon>
        <taxon>Pseudomonadota</taxon>
        <taxon>Alphaproteobacteria</taxon>
        <taxon>Acetobacterales</taxon>
        <taxon>Acetobacteraceae</taxon>
        <taxon>Craurococcus</taxon>
    </lineage>
</organism>
<protein>
    <recommendedName>
        <fullName evidence="3">Transposase</fullName>
    </recommendedName>
</protein>
<evidence type="ECO:0000313" key="1">
    <source>
        <dbReference type="EMBL" id="GAA0566187.1"/>
    </source>
</evidence>
<accession>A0ABP3PLZ1</accession>
<dbReference type="Proteomes" id="UP001501588">
    <property type="component" value="Unassembled WGS sequence"/>
</dbReference>
<name>A0ABP3PLZ1_9PROT</name>
<evidence type="ECO:0000313" key="2">
    <source>
        <dbReference type="Proteomes" id="UP001501588"/>
    </source>
</evidence>
<dbReference type="EMBL" id="BAAAFZ010000001">
    <property type="protein sequence ID" value="GAA0566187.1"/>
    <property type="molecule type" value="Genomic_DNA"/>
</dbReference>
<keyword evidence="2" id="KW-1185">Reference proteome</keyword>
<dbReference type="InterPro" id="IPR025961">
    <property type="entry name" value="Metal_resist"/>
</dbReference>
<dbReference type="RefSeq" id="WP_343893080.1">
    <property type="nucleotide sequence ID" value="NZ_BAAAFZ010000001.1"/>
</dbReference>
<reference evidence="2" key="1">
    <citation type="journal article" date="2019" name="Int. J. Syst. Evol. Microbiol.">
        <title>The Global Catalogue of Microorganisms (GCM) 10K type strain sequencing project: providing services to taxonomists for standard genome sequencing and annotation.</title>
        <authorList>
            <consortium name="The Broad Institute Genomics Platform"/>
            <consortium name="The Broad Institute Genome Sequencing Center for Infectious Disease"/>
            <person name="Wu L."/>
            <person name="Ma J."/>
        </authorList>
    </citation>
    <scope>NUCLEOTIDE SEQUENCE [LARGE SCALE GENOMIC DNA]</scope>
    <source>
        <strain evidence="2">JCM 9933</strain>
    </source>
</reference>
<dbReference type="Pfam" id="PF13801">
    <property type="entry name" value="Metal_resist"/>
    <property type="match status" value="1"/>
</dbReference>
<comment type="caution">
    <text evidence="1">The sequence shown here is derived from an EMBL/GenBank/DDBJ whole genome shotgun (WGS) entry which is preliminary data.</text>
</comment>
<sequence length="110" mass="11696">MAHRLFALVLPGVASWGGPRPDRMVAGIGHALPEADWPALRSMPDAERGRHQGAPAGLRDARREVDAAMIRKPFDVAARRGAMTAWSGRGTAFGGAFTKVHAMAAGRREG</sequence>
<evidence type="ECO:0008006" key="3">
    <source>
        <dbReference type="Google" id="ProtNLM"/>
    </source>
</evidence>
<proteinExistence type="predicted"/>